<dbReference type="AlphaFoldDB" id="A0A8T1HZ08"/>
<organism evidence="5 6">
    <name type="scientific">Phytophthora cactorum</name>
    <dbReference type="NCBI Taxonomy" id="29920"/>
    <lineage>
        <taxon>Eukaryota</taxon>
        <taxon>Sar</taxon>
        <taxon>Stramenopiles</taxon>
        <taxon>Oomycota</taxon>
        <taxon>Peronosporomycetes</taxon>
        <taxon>Peronosporales</taxon>
        <taxon>Peronosporaceae</taxon>
        <taxon>Phytophthora</taxon>
    </lineage>
</organism>
<evidence type="ECO:0000313" key="6">
    <source>
        <dbReference type="Proteomes" id="UP000760860"/>
    </source>
</evidence>
<dbReference type="Proteomes" id="UP000697107">
    <property type="component" value="Unassembled WGS sequence"/>
</dbReference>
<evidence type="ECO:0000313" key="4">
    <source>
        <dbReference type="EMBL" id="KAG2978509.1"/>
    </source>
</evidence>
<dbReference type="EMBL" id="RCML01000388">
    <property type="protein sequence ID" value="KAG2978509.1"/>
    <property type="molecule type" value="Genomic_DNA"/>
</dbReference>
<dbReference type="Proteomes" id="UP000736787">
    <property type="component" value="Unassembled WGS sequence"/>
</dbReference>
<protein>
    <submittedName>
        <fullName evidence="5">Uncharacterized protein</fullName>
    </submittedName>
</protein>
<dbReference type="Proteomes" id="UP000735874">
    <property type="component" value="Unassembled WGS sequence"/>
</dbReference>
<accession>A0A8T1HZ08</accession>
<sequence>MALVTKRHTSNAEEAFHDIGYRWNALQLLVLDTFFIETTALVEALDEGILLLLQAFASIGRRGCCKRLQGHVFSPRETVRVAPKNANAPRLKVWAVYNICTRSCSSKA</sequence>
<dbReference type="Proteomes" id="UP000774804">
    <property type="component" value="Unassembled WGS sequence"/>
</dbReference>
<dbReference type="Proteomes" id="UP000760860">
    <property type="component" value="Unassembled WGS sequence"/>
</dbReference>
<reference evidence="5" key="1">
    <citation type="submission" date="2018-05" db="EMBL/GenBank/DDBJ databases">
        <title>Effector identification in a new, highly contiguous assembly of the strawberry crown rot pathogen Phytophthora cactorum.</title>
        <authorList>
            <person name="Armitage A.D."/>
            <person name="Nellist C.F."/>
            <person name="Bates H."/>
            <person name="Vickerstaff R.J."/>
            <person name="Harrison R.J."/>
        </authorList>
    </citation>
    <scope>NUCLEOTIDE SEQUENCE</scope>
    <source>
        <strain evidence="1">15-7</strain>
        <strain evidence="2">4032</strain>
        <strain evidence="3">4040</strain>
        <strain evidence="4">P415</strain>
        <strain evidence="5">P421</strain>
    </source>
</reference>
<gene>
    <name evidence="1" type="ORF">PC113_g5576</name>
    <name evidence="2" type="ORF">PC115_g4829</name>
    <name evidence="3" type="ORF">PC117_g5510</name>
    <name evidence="4" type="ORF">PC118_g12239</name>
    <name evidence="5" type="ORF">PC129_g10965</name>
</gene>
<dbReference type="EMBL" id="RCMK01000097">
    <property type="protein sequence ID" value="KAG2949093.1"/>
    <property type="molecule type" value="Genomic_DNA"/>
</dbReference>
<evidence type="ECO:0000313" key="5">
    <source>
        <dbReference type="EMBL" id="KAG3218215.1"/>
    </source>
</evidence>
<dbReference type="EMBL" id="RCMG01000108">
    <property type="protein sequence ID" value="KAG2863270.1"/>
    <property type="molecule type" value="Genomic_DNA"/>
</dbReference>
<dbReference type="EMBL" id="RCMV01000376">
    <property type="protein sequence ID" value="KAG3218215.1"/>
    <property type="molecule type" value="Genomic_DNA"/>
</dbReference>
<evidence type="ECO:0000313" key="3">
    <source>
        <dbReference type="EMBL" id="KAG2949093.1"/>
    </source>
</evidence>
<comment type="caution">
    <text evidence="5">The sequence shown here is derived from an EMBL/GenBank/DDBJ whole genome shotgun (WGS) entry which is preliminary data.</text>
</comment>
<name>A0A8T1HZ08_9STRA</name>
<evidence type="ECO:0000313" key="1">
    <source>
        <dbReference type="EMBL" id="KAG2863270.1"/>
    </source>
</evidence>
<evidence type="ECO:0000313" key="2">
    <source>
        <dbReference type="EMBL" id="KAG2935647.1"/>
    </source>
</evidence>
<proteinExistence type="predicted"/>
<dbReference type="EMBL" id="RCMI01000095">
    <property type="protein sequence ID" value="KAG2935647.1"/>
    <property type="molecule type" value="Genomic_DNA"/>
</dbReference>